<protein>
    <recommendedName>
        <fullName evidence="14">Probable DNA ligase</fullName>
        <ecNumber evidence="14">6.5.1.1</ecNumber>
    </recommendedName>
    <alternativeName>
        <fullName evidence="14">Polydeoxyribonucleotide synthase [ATP]</fullName>
    </alternativeName>
</protein>
<dbReference type="Gene3D" id="1.10.3260.10">
    <property type="entry name" value="DNA ligase, ATP-dependent, N-terminal domain"/>
    <property type="match status" value="1"/>
</dbReference>
<dbReference type="InterPro" id="IPR050191">
    <property type="entry name" value="ATP-dep_DNA_ligase"/>
</dbReference>
<evidence type="ECO:0000256" key="14">
    <source>
        <dbReference type="HAMAP-Rule" id="MF_00407"/>
    </source>
</evidence>
<dbReference type="Gene3D" id="2.40.50.140">
    <property type="entry name" value="Nucleic acid-binding proteins"/>
    <property type="match status" value="1"/>
</dbReference>
<evidence type="ECO:0000256" key="10">
    <source>
        <dbReference type="ARBA" id="ARBA00023172"/>
    </source>
</evidence>
<dbReference type="InterPro" id="IPR000977">
    <property type="entry name" value="DNA_ligase_ATP-dep"/>
</dbReference>
<dbReference type="GO" id="GO:0006310">
    <property type="term" value="P:DNA recombination"/>
    <property type="evidence" value="ECO:0007669"/>
    <property type="project" value="UniProtKB-UniRule"/>
</dbReference>
<dbReference type="InterPro" id="IPR012310">
    <property type="entry name" value="DNA_ligase_ATP-dep_cent"/>
</dbReference>
<evidence type="ECO:0000256" key="9">
    <source>
        <dbReference type="ARBA" id="ARBA00022842"/>
    </source>
</evidence>
<dbReference type="SUPFAM" id="SSF117018">
    <property type="entry name" value="ATP-dependent DNA ligase DNA-binding domain"/>
    <property type="match status" value="1"/>
</dbReference>
<proteinExistence type="inferred from homology"/>
<comment type="caution">
    <text evidence="17">The sequence shown here is derived from an EMBL/GenBank/DDBJ whole genome shotgun (WGS) entry which is preliminary data.</text>
</comment>
<comment type="similarity">
    <text evidence="1 14 15">Belongs to the ATP-dependent DNA ligase family.</text>
</comment>
<accession>A0A1F6ANN1</accession>
<keyword evidence="10 14" id="KW-0233">DNA recombination</keyword>
<sequence>MLFKRLSEYFQQLESTSLRLKITEILAEMFKDAEKEEIGKLCYLLQGRVTPLYDSTEFGVADKMMIRAVAQGLDIETDQVLKEFKKMGDLGSATEKLKIKTPDAGPDLKDPQGLTLNDLKLIDVYEILYQVATSSGEGSQEVKVNLLSNLIKQIDPLSARYIVRLTLDKLRLGFSDMTVLDSLSWMIKGSKELRPEIERAYNLRPDLGYISQRIKDKGIKGIKHVQPVIGTPILMAKADRLKNSKEILEKIGRCAVEFKYDGLRLQVHYKKSNNFVKLFSRNLEDLTPCFPDISESVKKSVAADEAIFEGEIVAYNPQTGVNVAFQQTMQRRRKYDIEKKAAEIPVKLYVFELLYQSGKNLIGLPYRKRKGLLKKMIKEDAVLKYANETIVEKEEEIEQLFDDSVVEGYEGIIAKRLDGVYQAGMRGFSWIKFKRAMSKKLMDTFDVLVMGYTFGEGKRTIFGVGEFLTGVYDESQDKFVSITKIGTGLTDEQFREFKKRIAKLEIKEKPQRYLVDKLLEADVWLRPALVVEISADELTRSQVHTAGRILGLSKSGKAEKVTAPGYSLRFPRLERFRDDKKPEGVTTVLEIMSMFKSQGERE</sequence>
<dbReference type="GO" id="GO:0005524">
    <property type="term" value="F:ATP binding"/>
    <property type="evidence" value="ECO:0007669"/>
    <property type="project" value="UniProtKB-UniRule"/>
</dbReference>
<evidence type="ECO:0000256" key="4">
    <source>
        <dbReference type="ARBA" id="ARBA00022705"/>
    </source>
</evidence>
<dbReference type="GO" id="GO:0046872">
    <property type="term" value="F:metal ion binding"/>
    <property type="evidence" value="ECO:0007669"/>
    <property type="project" value="UniProtKB-KW"/>
</dbReference>
<dbReference type="InterPro" id="IPR012309">
    <property type="entry name" value="DNA_ligase_ATP-dep_C"/>
</dbReference>
<evidence type="ECO:0000313" key="18">
    <source>
        <dbReference type="Proteomes" id="UP000176609"/>
    </source>
</evidence>
<feature type="active site" description="N6-AMP-lysine intermediate" evidence="14">
    <location>
        <position position="259"/>
    </location>
</feature>
<evidence type="ECO:0000256" key="11">
    <source>
        <dbReference type="ARBA" id="ARBA00023204"/>
    </source>
</evidence>
<keyword evidence="5 14" id="KW-0479">Metal-binding</keyword>
<keyword evidence="4 14" id="KW-0235">DNA replication</keyword>
<evidence type="ECO:0000256" key="3">
    <source>
        <dbReference type="ARBA" id="ARBA00022618"/>
    </source>
</evidence>
<dbReference type="InterPro" id="IPR016059">
    <property type="entry name" value="DNA_ligase_ATP-dep_CS"/>
</dbReference>
<evidence type="ECO:0000256" key="2">
    <source>
        <dbReference type="ARBA" id="ARBA00022598"/>
    </source>
</evidence>
<reference evidence="17 18" key="1">
    <citation type="journal article" date="2016" name="Nat. Commun.">
        <title>Thousands of microbial genomes shed light on interconnected biogeochemical processes in an aquifer system.</title>
        <authorList>
            <person name="Anantharaman K."/>
            <person name="Brown C.T."/>
            <person name="Hug L.A."/>
            <person name="Sharon I."/>
            <person name="Castelle C.J."/>
            <person name="Probst A.J."/>
            <person name="Thomas B.C."/>
            <person name="Singh A."/>
            <person name="Wilkins M.J."/>
            <person name="Karaoz U."/>
            <person name="Brodie E.L."/>
            <person name="Williams K.H."/>
            <person name="Hubbard S.S."/>
            <person name="Banfield J.F."/>
        </authorList>
    </citation>
    <scope>NUCLEOTIDE SEQUENCE [LARGE SCALE GENOMIC DNA]</scope>
</reference>
<dbReference type="HAMAP" id="MF_00407">
    <property type="entry name" value="DNA_ligase"/>
    <property type="match status" value="1"/>
</dbReference>
<evidence type="ECO:0000256" key="6">
    <source>
        <dbReference type="ARBA" id="ARBA00022741"/>
    </source>
</evidence>
<evidence type="ECO:0000256" key="15">
    <source>
        <dbReference type="RuleBase" id="RU004196"/>
    </source>
</evidence>
<dbReference type="GO" id="GO:0051301">
    <property type="term" value="P:cell division"/>
    <property type="evidence" value="ECO:0007669"/>
    <property type="project" value="UniProtKB-KW"/>
</dbReference>
<evidence type="ECO:0000256" key="12">
    <source>
        <dbReference type="ARBA" id="ARBA00023306"/>
    </source>
</evidence>
<comment type="function">
    <text evidence="14">DNA ligase that seals nicks in double-stranded DNA during DNA replication, DNA recombination and DNA repair.</text>
</comment>
<keyword evidence="3 14" id="KW-0132">Cell division</keyword>
<dbReference type="EC" id="6.5.1.1" evidence="14"/>
<keyword evidence="6 14" id="KW-0547">Nucleotide-binding</keyword>
<dbReference type="Pfam" id="PF04675">
    <property type="entry name" value="DNA_ligase_A_N"/>
    <property type="match status" value="1"/>
</dbReference>
<evidence type="ECO:0000256" key="8">
    <source>
        <dbReference type="ARBA" id="ARBA00022840"/>
    </source>
</evidence>
<comment type="catalytic activity">
    <reaction evidence="13 14">
        <text>ATP + (deoxyribonucleotide)n-3'-hydroxyl + 5'-phospho-(deoxyribonucleotide)m = (deoxyribonucleotide)n+m + AMP + diphosphate.</text>
        <dbReference type="EC" id="6.5.1.1"/>
    </reaction>
</comment>
<dbReference type="GO" id="GO:0071897">
    <property type="term" value="P:DNA biosynthetic process"/>
    <property type="evidence" value="ECO:0007669"/>
    <property type="project" value="InterPro"/>
</dbReference>
<keyword evidence="8 14" id="KW-0067">ATP-binding</keyword>
<keyword evidence="12 14" id="KW-0131">Cell cycle</keyword>
<dbReference type="NCBIfam" id="TIGR00574">
    <property type="entry name" value="dnl1"/>
    <property type="match status" value="1"/>
</dbReference>
<feature type="domain" description="ATP-dependent DNA ligase family profile" evidence="16">
    <location>
        <begin position="339"/>
        <end position="459"/>
    </location>
</feature>
<gene>
    <name evidence="14" type="primary">lig</name>
    <name evidence="17" type="ORF">A2960_05995</name>
</gene>
<dbReference type="PANTHER" id="PTHR45674">
    <property type="entry name" value="DNA LIGASE 1/3 FAMILY MEMBER"/>
    <property type="match status" value="1"/>
</dbReference>
<keyword evidence="7 14" id="KW-0227">DNA damage</keyword>
<dbReference type="CDD" id="cd07901">
    <property type="entry name" value="Adenylation_DNA_ligase_Arch_LigB"/>
    <property type="match status" value="1"/>
</dbReference>
<evidence type="ECO:0000259" key="16">
    <source>
        <dbReference type="PROSITE" id="PS50160"/>
    </source>
</evidence>
<dbReference type="FunFam" id="1.10.3260.10:FF:000007">
    <property type="entry name" value="DNA ligase"/>
    <property type="match status" value="1"/>
</dbReference>
<evidence type="ECO:0000256" key="13">
    <source>
        <dbReference type="ARBA" id="ARBA00034003"/>
    </source>
</evidence>
<keyword evidence="11 14" id="KW-0234">DNA repair</keyword>
<evidence type="ECO:0000313" key="17">
    <source>
        <dbReference type="EMBL" id="OGG26083.1"/>
    </source>
</evidence>
<feature type="binding site" evidence="14">
    <location>
        <position position="264"/>
    </location>
    <ligand>
        <name>ATP</name>
        <dbReference type="ChEBI" id="CHEBI:30616"/>
    </ligand>
</feature>
<dbReference type="PANTHER" id="PTHR45674:SF4">
    <property type="entry name" value="DNA LIGASE 1"/>
    <property type="match status" value="1"/>
</dbReference>
<feature type="binding site" evidence="14">
    <location>
        <position position="311"/>
    </location>
    <ligand>
        <name>ATP</name>
        <dbReference type="ChEBI" id="CHEBI:30616"/>
    </ligand>
</feature>
<evidence type="ECO:0000256" key="7">
    <source>
        <dbReference type="ARBA" id="ARBA00022763"/>
    </source>
</evidence>
<keyword evidence="9 14" id="KW-0460">Magnesium</keyword>
<feature type="binding site" evidence="14">
    <location>
        <position position="432"/>
    </location>
    <ligand>
        <name>ATP</name>
        <dbReference type="ChEBI" id="CHEBI:30616"/>
    </ligand>
</feature>
<feature type="binding site" evidence="14">
    <location>
        <position position="351"/>
    </location>
    <ligand>
        <name>ATP</name>
        <dbReference type="ChEBI" id="CHEBI:30616"/>
    </ligand>
</feature>
<feature type="binding site" evidence="14">
    <location>
        <position position="281"/>
    </location>
    <ligand>
        <name>ATP</name>
        <dbReference type="ChEBI" id="CHEBI:30616"/>
    </ligand>
</feature>
<dbReference type="InterPro" id="IPR012308">
    <property type="entry name" value="DNA_ligase_ATP-dep_N"/>
</dbReference>
<dbReference type="Gene3D" id="3.30.470.30">
    <property type="entry name" value="DNA ligase/mRNA capping enzyme"/>
    <property type="match status" value="1"/>
</dbReference>
<keyword evidence="2 14" id="KW-0436">Ligase</keyword>
<organism evidence="17 18">
    <name type="scientific">Candidatus Gottesmanbacteria bacterium RIFCSPLOWO2_01_FULL_39_12b</name>
    <dbReference type="NCBI Taxonomy" id="1798388"/>
    <lineage>
        <taxon>Bacteria</taxon>
        <taxon>Candidatus Gottesmaniibacteriota</taxon>
    </lineage>
</organism>
<dbReference type="EMBL" id="MFJR01000014">
    <property type="protein sequence ID" value="OGG26083.1"/>
    <property type="molecule type" value="Genomic_DNA"/>
</dbReference>
<evidence type="ECO:0000256" key="1">
    <source>
        <dbReference type="ARBA" id="ARBA00007572"/>
    </source>
</evidence>
<dbReference type="SUPFAM" id="SSF56091">
    <property type="entry name" value="DNA ligase/mRNA capping enzyme, catalytic domain"/>
    <property type="match status" value="1"/>
</dbReference>
<feature type="binding site" evidence="14">
    <location>
        <position position="257"/>
    </location>
    <ligand>
        <name>ATP</name>
        <dbReference type="ChEBI" id="CHEBI:30616"/>
    </ligand>
</feature>
<dbReference type="GO" id="GO:0006273">
    <property type="term" value="P:lagging strand elongation"/>
    <property type="evidence" value="ECO:0007669"/>
    <property type="project" value="TreeGrafter"/>
</dbReference>
<dbReference type="Pfam" id="PF01068">
    <property type="entry name" value="DNA_ligase_A_M"/>
    <property type="match status" value="1"/>
</dbReference>
<dbReference type="GO" id="GO:0003677">
    <property type="term" value="F:DNA binding"/>
    <property type="evidence" value="ECO:0007669"/>
    <property type="project" value="InterPro"/>
</dbReference>
<evidence type="ECO:0000256" key="5">
    <source>
        <dbReference type="ARBA" id="ARBA00022723"/>
    </source>
</evidence>
<dbReference type="Pfam" id="PF04679">
    <property type="entry name" value="DNA_ligase_A_C"/>
    <property type="match status" value="1"/>
</dbReference>
<name>A0A1F6ANN1_9BACT</name>
<dbReference type="Proteomes" id="UP000176609">
    <property type="component" value="Unassembled WGS sequence"/>
</dbReference>
<dbReference type="PROSITE" id="PS50160">
    <property type="entry name" value="DNA_LIGASE_A3"/>
    <property type="match status" value="1"/>
</dbReference>
<dbReference type="InterPro" id="IPR036599">
    <property type="entry name" value="DNA_ligase_N_sf"/>
</dbReference>
<dbReference type="PROSITE" id="PS00333">
    <property type="entry name" value="DNA_LIGASE_A2"/>
    <property type="match status" value="1"/>
</dbReference>
<dbReference type="SUPFAM" id="SSF50249">
    <property type="entry name" value="Nucleic acid-binding proteins"/>
    <property type="match status" value="1"/>
</dbReference>
<dbReference type="GO" id="GO:0006281">
    <property type="term" value="P:DNA repair"/>
    <property type="evidence" value="ECO:0007669"/>
    <property type="project" value="UniProtKB-UniRule"/>
</dbReference>
<dbReference type="InterPro" id="IPR022865">
    <property type="entry name" value="DNA_ligae_ATP-dep_bac/arc"/>
</dbReference>
<dbReference type="InterPro" id="IPR012340">
    <property type="entry name" value="NA-bd_OB-fold"/>
</dbReference>
<comment type="cofactor">
    <cofactor evidence="14">
        <name>Mg(2+)</name>
        <dbReference type="ChEBI" id="CHEBI:18420"/>
    </cofactor>
</comment>
<dbReference type="AlphaFoldDB" id="A0A1F6ANN1"/>
<dbReference type="GO" id="GO:0003910">
    <property type="term" value="F:DNA ligase (ATP) activity"/>
    <property type="evidence" value="ECO:0007669"/>
    <property type="project" value="UniProtKB-UniRule"/>
</dbReference>
<feature type="binding site" evidence="14">
    <location>
        <position position="426"/>
    </location>
    <ligand>
        <name>ATP</name>
        <dbReference type="ChEBI" id="CHEBI:30616"/>
    </ligand>
</feature>